<evidence type="ECO:0000256" key="1">
    <source>
        <dbReference type="ARBA" id="ARBA00023012"/>
    </source>
</evidence>
<keyword evidence="1" id="KW-0902">Two-component regulatory system</keyword>
<dbReference type="AlphaFoldDB" id="A0A7H9BHU6"/>
<gene>
    <name evidence="4" type="ORF">HQ393_05635</name>
</gene>
<name>A0A7H9BHU6_9NEIS</name>
<protein>
    <submittedName>
        <fullName evidence="4">Hpt domain-containing protein</fullName>
    </submittedName>
</protein>
<dbReference type="PROSITE" id="PS50894">
    <property type="entry name" value="HPT"/>
    <property type="match status" value="1"/>
</dbReference>
<organism evidence="4 5">
    <name type="scientific">Chitinibacter bivalviorum</name>
    <dbReference type="NCBI Taxonomy" id="2739434"/>
    <lineage>
        <taxon>Bacteria</taxon>
        <taxon>Pseudomonadati</taxon>
        <taxon>Pseudomonadota</taxon>
        <taxon>Betaproteobacteria</taxon>
        <taxon>Neisseriales</taxon>
        <taxon>Chitinibacteraceae</taxon>
        <taxon>Chitinibacter</taxon>
    </lineage>
</organism>
<feature type="modified residue" description="Phosphohistidine" evidence="2">
    <location>
        <position position="57"/>
    </location>
</feature>
<proteinExistence type="predicted"/>
<dbReference type="Gene3D" id="1.20.120.160">
    <property type="entry name" value="HPT domain"/>
    <property type="match status" value="1"/>
</dbReference>
<accession>A0A7H9BHU6</accession>
<dbReference type="GO" id="GO:0004672">
    <property type="term" value="F:protein kinase activity"/>
    <property type="evidence" value="ECO:0007669"/>
    <property type="project" value="UniProtKB-ARBA"/>
</dbReference>
<dbReference type="SUPFAM" id="SSF47226">
    <property type="entry name" value="Histidine-containing phosphotransfer domain, HPT domain"/>
    <property type="match status" value="1"/>
</dbReference>
<evidence type="ECO:0000259" key="3">
    <source>
        <dbReference type="PROSITE" id="PS50894"/>
    </source>
</evidence>
<dbReference type="GO" id="GO:0000160">
    <property type="term" value="P:phosphorelay signal transduction system"/>
    <property type="evidence" value="ECO:0007669"/>
    <property type="project" value="UniProtKB-KW"/>
</dbReference>
<dbReference type="KEGG" id="chiz:HQ393_05635"/>
<dbReference type="Proteomes" id="UP000509597">
    <property type="component" value="Chromosome"/>
</dbReference>
<dbReference type="CDD" id="cd00088">
    <property type="entry name" value="HPT"/>
    <property type="match status" value="1"/>
</dbReference>
<feature type="domain" description="HPt" evidence="3">
    <location>
        <begin position="9"/>
        <end position="106"/>
    </location>
</feature>
<evidence type="ECO:0000256" key="2">
    <source>
        <dbReference type="PROSITE-ProRule" id="PRU00110"/>
    </source>
</evidence>
<dbReference type="InterPro" id="IPR008207">
    <property type="entry name" value="Sig_transdc_His_kin_Hpt_dom"/>
</dbReference>
<dbReference type="InterPro" id="IPR036641">
    <property type="entry name" value="HPT_dom_sf"/>
</dbReference>
<evidence type="ECO:0000313" key="4">
    <source>
        <dbReference type="EMBL" id="QLG87778.1"/>
    </source>
</evidence>
<sequence length="106" mass="11637">MAQFDEAAFAAGLQDLKVKFYHGLPERIALILRANANSVSGWHYDAQMMDEVMDELHRLAGAAGSLGFDGLATAARSVELQLKQLPVGEPLPDDWFAPLQPWIESV</sequence>
<evidence type="ECO:0000313" key="5">
    <source>
        <dbReference type="Proteomes" id="UP000509597"/>
    </source>
</evidence>
<keyword evidence="5" id="KW-1185">Reference proteome</keyword>
<dbReference type="EMBL" id="CP058627">
    <property type="protein sequence ID" value="QLG87778.1"/>
    <property type="molecule type" value="Genomic_DNA"/>
</dbReference>
<dbReference type="Pfam" id="PF01627">
    <property type="entry name" value="Hpt"/>
    <property type="match status" value="1"/>
</dbReference>
<dbReference type="RefSeq" id="WP_179357858.1">
    <property type="nucleotide sequence ID" value="NZ_CP058627.1"/>
</dbReference>
<keyword evidence="2" id="KW-0597">Phosphoprotein</keyword>
<reference evidence="4 5" key="1">
    <citation type="submission" date="2020-07" db="EMBL/GenBank/DDBJ databases">
        <title>Complete genome sequence of Chitinibacter sp. 2T18.</title>
        <authorList>
            <person name="Bae J.-W."/>
            <person name="Choi J.-W."/>
        </authorList>
    </citation>
    <scope>NUCLEOTIDE SEQUENCE [LARGE SCALE GENOMIC DNA]</scope>
    <source>
        <strain evidence="4 5">2T18</strain>
    </source>
</reference>